<evidence type="ECO:0000256" key="1">
    <source>
        <dbReference type="ARBA" id="ARBA00001946"/>
    </source>
</evidence>
<dbReference type="PANTHER" id="PTHR31739">
    <property type="entry name" value="ENT-COPALYL DIPHOSPHATE SYNTHASE, CHLOROPLASTIC"/>
    <property type="match status" value="1"/>
</dbReference>
<dbReference type="OrthoDB" id="2343925at2759"/>
<keyword evidence="8" id="KW-1185">Reference proteome</keyword>
<accession>A0A5N6UBE5</accession>
<keyword evidence="4" id="KW-0460">Magnesium</keyword>
<dbReference type="GO" id="GO:0016853">
    <property type="term" value="F:isomerase activity"/>
    <property type="evidence" value="ECO:0007669"/>
    <property type="project" value="UniProtKB-KW"/>
</dbReference>
<reference evidence="7 8" key="1">
    <citation type="submission" date="2019-04" db="EMBL/GenBank/DDBJ databases">
        <title>Friends and foes A comparative genomics study of 23 Aspergillus species from section Flavi.</title>
        <authorList>
            <consortium name="DOE Joint Genome Institute"/>
            <person name="Kjaerbolling I."/>
            <person name="Vesth T."/>
            <person name="Frisvad J.C."/>
            <person name="Nybo J.L."/>
            <person name="Theobald S."/>
            <person name="Kildgaard S."/>
            <person name="Isbrandt T."/>
            <person name="Kuo A."/>
            <person name="Sato A."/>
            <person name="Lyhne E.K."/>
            <person name="Kogle M.E."/>
            <person name="Wiebenga A."/>
            <person name="Kun R.S."/>
            <person name="Lubbers R.J."/>
            <person name="Makela M.R."/>
            <person name="Barry K."/>
            <person name="Chovatia M."/>
            <person name="Clum A."/>
            <person name="Daum C."/>
            <person name="Haridas S."/>
            <person name="He G."/>
            <person name="LaButti K."/>
            <person name="Lipzen A."/>
            <person name="Mondo S."/>
            <person name="Riley R."/>
            <person name="Salamov A."/>
            <person name="Simmons B.A."/>
            <person name="Magnuson J.K."/>
            <person name="Henrissat B."/>
            <person name="Mortensen U.H."/>
            <person name="Larsen T.O."/>
            <person name="Devries R.P."/>
            <person name="Grigoriev I.V."/>
            <person name="Machida M."/>
            <person name="Baker S.E."/>
            <person name="Andersen M.R."/>
        </authorList>
    </citation>
    <scope>NUCLEOTIDE SEQUENCE [LARGE SCALE GENOMIC DNA]</scope>
    <source>
        <strain evidence="7 8">CBS 117626</strain>
    </source>
</reference>
<keyword evidence="5" id="KW-0413">Isomerase</keyword>
<feature type="non-terminal residue" evidence="7">
    <location>
        <position position="881"/>
    </location>
</feature>
<gene>
    <name evidence="7" type="ORF">BDV40DRAFT_282564</name>
</gene>
<evidence type="ECO:0000313" key="7">
    <source>
        <dbReference type="EMBL" id="KAE8155899.1"/>
    </source>
</evidence>
<name>A0A5N6UBE5_ASPTM</name>
<keyword evidence="3" id="KW-0479">Metal-binding</keyword>
<evidence type="ECO:0000313" key="8">
    <source>
        <dbReference type="Proteomes" id="UP000326950"/>
    </source>
</evidence>
<comment type="cofactor">
    <cofactor evidence="1">
        <name>Mg(2+)</name>
        <dbReference type="ChEBI" id="CHEBI:18420"/>
    </cofactor>
</comment>
<dbReference type="PIRSF" id="PIRSF036498">
    <property type="entry name" value="Ent-kaurene_synthase_fungi"/>
    <property type="match status" value="1"/>
</dbReference>
<proteinExistence type="inferred from homology"/>
<evidence type="ECO:0008006" key="9">
    <source>
        <dbReference type="Google" id="ProtNLM"/>
    </source>
</evidence>
<evidence type="ECO:0000256" key="2">
    <source>
        <dbReference type="ARBA" id="ARBA00006333"/>
    </source>
</evidence>
<dbReference type="GO" id="GO:0000287">
    <property type="term" value="F:magnesium ion binding"/>
    <property type="evidence" value="ECO:0007669"/>
    <property type="project" value="TreeGrafter"/>
</dbReference>
<dbReference type="Gene3D" id="1.50.10.20">
    <property type="match status" value="1"/>
</dbReference>
<dbReference type="AlphaFoldDB" id="A0A5N6UBE5"/>
<protein>
    <recommendedName>
        <fullName evidence="9">Terpenoid cyclases/protein prenyltransferase alpha-alpha toroid</fullName>
    </recommendedName>
</protein>
<dbReference type="InterPro" id="IPR017057">
    <property type="entry name" value="Ent-kaurene_synthase_fun"/>
</dbReference>
<evidence type="ECO:0000256" key="6">
    <source>
        <dbReference type="ARBA" id="ARBA00023239"/>
    </source>
</evidence>
<dbReference type="Proteomes" id="UP000326950">
    <property type="component" value="Unassembled WGS sequence"/>
</dbReference>
<evidence type="ECO:0000256" key="4">
    <source>
        <dbReference type="ARBA" id="ARBA00022842"/>
    </source>
</evidence>
<dbReference type="SUPFAM" id="SSF48239">
    <property type="entry name" value="Terpenoid cyclases/Protein prenyltransferases"/>
    <property type="match status" value="1"/>
</dbReference>
<evidence type="ECO:0000256" key="5">
    <source>
        <dbReference type="ARBA" id="ARBA00023235"/>
    </source>
</evidence>
<sequence>MPLLTDIPLRNQDATDEIPQLTQQARDLIHETVREYDEYYGTGTMSCAIYDTAWVALIARTEDNGKRWLFPESFQYLIDNQTENGDWDTEKCASENDSILNTASALLALKRHQIEPLQIDHIEPSELRERVEKATVALKHKLKNWDVSASTHVGFEIIVPALLRLLESTLSTQTGATCDEGIFQFQFSGREELMKLNANKLARFRPEFLYAKGQSTALHSLEAFIGQIDFDRLAHHKVLGSMMASPSSTAAYLISASNWDQEAEEYIHHVVYRGPGKGTGAVPSAYPSTNFEFSWILSTLLAAGFTSADLDCPGTTLMTRTLRQSMLTGAGIIGFAPDLQPDADDTAKSIFVLGQLLDQPEEVSVNGMIRAFEAESYFRTYPAERDPSFSANCNVLIALLHAGDPMQSIKQIVKVTKFLCECWWSSYGNIKDKWNLCHLYPTMLMVEAFSRLLDLIDEDAALIDAFGDQTIARVSISLFQGCFRTLMQQGLDGSWNASREASSYAGLILHYARRICFLQPLRPRVDYAINLVRKYLQSDDDSVPAFLWIEKVTYMSPMLSKAYYLAALRACNATVRCTHIGLIGRTLGIQYDAPIMKNYTQVIQQTPLFAQMPEWQICGSGIEASLFEPLLRQRRHEIFTRDNMKEDKYFSMLPLTWTACNNRAGTPASCTFMFDMMFLSVLGFQVDEFMESVAGPAFQPHFKELKCLIDELFSDYNRGSTAINSQTAALRISNGQLLSATVYDKVRWPLKRYIQYILHHEAVQQANDRDVYTLRQELKQFLYAHITQAADNHRLAKSDASQSFDDPESGFYRWVHTTSADHTGCPYAFAFAGCLISFTSCISPSNLSPTSATPRTYAVIFLLCVECTTTTGPYSATEMKV</sequence>
<keyword evidence="6" id="KW-0456">Lyase</keyword>
<dbReference type="PANTHER" id="PTHR31739:SF25">
    <property type="entry name" value="(E,E)-GERANYLLINALOOL SYNTHASE"/>
    <property type="match status" value="1"/>
</dbReference>
<dbReference type="GO" id="GO:0010333">
    <property type="term" value="F:terpene synthase activity"/>
    <property type="evidence" value="ECO:0007669"/>
    <property type="project" value="InterPro"/>
</dbReference>
<dbReference type="GO" id="GO:0016102">
    <property type="term" value="P:diterpenoid biosynthetic process"/>
    <property type="evidence" value="ECO:0007669"/>
    <property type="project" value="TreeGrafter"/>
</dbReference>
<dbReference type="InterPro" id="IPR050148">
    <property type="entry name" value="Terpene_synthase-like"/>
</dbReference>
<dbReference type="Gene3D" id="1.50.10.160">
    <property type="match status" value="1"/>
</dbReference>
<organism evidence="7 8">
    <name type="scientific">Aspergillus tamarii</name>
    <dbReference type="NCBI Taxonomy" id="41984"/>
    <lineage>
        <taxon>Eukaryota</taxon>
        <taxon>Fungi</taxon>
        <taxon>Dikarya</taxon>
        <taxon>Ascomycota</taxon>
        <taxon>Pezizomycotina</taxon>
        <taxon>Eurotiomycetes</taxon>
        <taxon>Eurotiomycetidae</taxon>
        <taxon>Eurotiales</taxon>
        <taxon>Aspergillaceae</taxon>
        <taxon>Aspergillus</taxon>
        <taxon>Aspergillus subgen. Circumdati</taxon>
    </lineage>
</organism>
<dbReference type="EMBL" id="ML738792">
    <property type="protein sequence ID" value="KAE8155899.1"/>
    <property type="molecule type" value="Genomic_DNA"/>
</dbReference>
<evidence type="ECO:0000256" key="3">
    <source>
        <dbReference type="ARBA" id="ARBA00022723"/>
    </source>
</evidence>
<comment type="similarity">
    <text evidence="2">Belongs to the terpene synthase family.</text>
</comment>
<dbReference type="InterPro" id="IPR008930">
    <property type="entry name" value="Terpenoid_cyclase/PrenylTrfase"/>
</dbReference>